<dbReference type="OrthoDB" id="152757at2"/>
<name>A0A328VIU1_9CHLR</name>
<evidence type="ECO:0000256" key="1">
    <source>
        <dbReference type="SAM" id="MobiDB-lite"/>
    </source>
</evidence>
<keyword evidence="2" id="KW-1133">Transmembrane helix</keyword>
<dbReference type="RefSeq" id="WP_112428413.1">
    <property type="nucleotide sequence ID" value="NZ_MCIF01000002.1"/>
</dbReference>
<dbReference type="AlphaFoldDB" id="A0A328VIU1"/>
<comment type="caution">
    <text evidence="3">The sequence shown here is derived from an EMBL/GenBank/DDBJ whole genome shotgun (WGS) entry which is preliminary data.</text>
</comment>
<dbReference type="PANTHER" id="PTHR32309">
    <property type="entry name" value="TYROSINE-PROTEIN KINASE"/>
    <property type="match status" value="1"/>
</dbReference>
<evidence type="ECO:0000313" key="4">
    <source>
        <dbReference type="Proteomes" id="UP000248706"/>
    </source>
</evidence>
<sequence length="277" mass="29881">MELRAYWDVVRRRLWLVILVIVIAALYVAYQGYHLWKTPGALKAYHSTVTIQVGLQPEPRSMIPSYIEDMQVAESLADAVPSLVTMPGFDKAVSDQISQDMQAIQARYGNSPDLGDWQNPSAIGGALSASRSHNLVTIDVSWPTAPGAWAIANAVGEVLTSHLNTYLDYIIEGTPGASPGAQQLQPAAIGRLVSPASDPSLGAGSAGNRLTLLAAIMLVALIIGLALAFLVDYLDDRLRSAEEVVELLQLPVYGELPRAPRSGEQRERRRVPPAPVP</sequence>
<dbReference type="Proteomes" id="UP000248706">
    <property type="component" value="Unassembled WGS sequence"/>
</dbReference>
<dbReference type="PANTHER" id="PTHR32309:SF31">
    <property type="entry name" value="CAPSULAR EXOPOLYSACCHARIDE FAMILY"/>
    <property type="match status" value="1"/>
</dbReference>
<protein>
    <recommendedName>
        <fullName evidence="5">Polysaccharide chain length determinant N-terminal domain-containing protein</fullName>
    </recommendedName>
</protein>
<feature type="region of interest" description="Disordered" evidence="1">
    <location>
        <begin position="258"/>
        <end position="277"/>
    </location>
</feature>
<dbReference type="EMBL" id="MCIF01000002">
    <property type="protein sequence ID" value="RAQ95573.1"/>
    <property type="molecule type" value="Genomic_DNA"/>
</dbReference>
<dbReference type="InterPro" id="IPR050445">
    <property type="entry name" value="Bact_polysacc_biosynth/exp"/>
</dbReference>
<proteinExistence type="predicted"/>
<feature type="transmembrane region" description="Helical" evidence="2">
    <location>
        <begin position="210"/>
        <end position="231"/>
    </location>
</feature>
<evidence type="ECO:0000256" key="2">
    <source>
        <dbReference type="SAM" id="Phobius"/>
    </source>
</evidence>
<organism evidence="3 4">
    <name type="scientific">Thermogemmatispora tikiterensis</name>
    <dbReference type="NCBI Taxonomy" id="1825093"/>
    <lineage>
        <taxon>Bacteria</taxon>
        <taxon>Bacillati</taxon>
        <taxon>Chloroflexota</taxon>
        <taxon>Ktedonobacteria</taxon>
        <taxon>Thermogemmatisporales</taxon>
        <taxon>Thermogemmatisporaceae</taxon>
        <taxon>Thermogemmatispora</taxon>
    </lineage>
</organism>
<reference evidence="3 4" key="1">
    <citation type="submission" date="2016-08" db="EMBL/GenBank/DDBJ databases">
        <title>Analysis of Carbohydrate Active Enzymes in Thermogemmatispora T81 Reveals Carbohydrate Degradation Ability.</title>
        <authorList>
            <person name="Tomazini A."/>
            <person name="Lal S."/>
            <person name="Stott M."/>
            <person name="Henrissat B."/>
            <person name="Polikarpov I."/>
            <person name="Sparling R."/>
            <person name="Levin D.B."/>
        </authorList>
    </citation>
    <scope>NUCLEOTIDE SEQUENCE [LARGE SCALE GENOMIC DNA]</scope>
    <source>
        <strain evidence="3 4">T81</strain>
    </source>
</reference>
<evidence type="ECO:0008006" key="5">
    <source>
        <dbReference type="Google" id="ProtNLM"/>
    </source>
</evidence>
<feature type="transmembrane region" description="Helical" evidence="2">
    <location>
        <begin position="12"/>
        <end position="30"/>
    </location>
</feature>
<keyword evidence="2" id="KW-0472">Membrane</keyword>
<keyword evidence="4" id="KW-1185">Reference proteome</keyword>
<accession>A0A328VIU1</accession>
<evidence type="ECO:0000313" key="3">
    <source>
        <dbReference type="EMBL" id="RAQ95573.1"/>
    </source>
</evidence>
<gene>
    <name evidence="3" type="ORF">A4R35_08505</name>
</gene>
<keyword evidence="2" id="KW-0812">Transmembrane</keyword>